<dbReference type="CDD" id="cd18178">
    <property type="entry name" value="ATP-synt_Vo_c_ATP6F_rpt2"/>
    <property type="match status" value="1"/>
</dbReference>
<feature type="transmembrane region" description="Helical" evidence="9">
    <location>
        <begin position="28"/>
        <end position="49"/>
    </location>
</feature>
<evidence type="ECO:0000256" key="1">
    <source>
        <dbReference type="ARBA" id="ARBA00004141"/>
    </source>
</evidence>
<feature type="domain" description="V-ATPase proteolipid subunit C-like" evidence="10">
    <location>
        <begin position="31"/>
        <end position="90"/>
    </location>
</feature>
<evidence type="ECO:0000313" key="11">
    <source>
        <dbReference type="EMBL" id="TNV79267.1"/>
    </source>
</evidence>
<keyword evidence="7 9" id="KW-0406">Ion transport</keyword>
<dbReference type="PRINTS" id="PR00122">
    <property type="entry name" value="VACATPASE"/>
</dbReference>
<evidence type="ECO:0000256" key="5">
    <source>
        <dbReference type="ARBA" id="ARBA00022781"/>
    </source>
</evidence>
<organism evidence="11 12">
    <name type="scientific">Halteria grandinella</name>
    <dbReference type="NCBI Taxonomy" id="5974"/>
    <lineage>
        <taxon>Eukaryota</taxon>
        <taxon>Sar</taxon>
        <taxon>Alveolata</taxon>
        <taxon>Ciliophora</taxon>
        <taxon>Intramacronucleata</taxon>
        <taxon>Spirotrichea</taxon>
        <taxon>Stichotrichia</taxon>
        <taxon>Sporadotrichida</taxon>
        <taxon>Halteriidae</taxon>
        <taxon>Halteria</taxon>
    </lineage>
</organism>
<comment type="subcellular location">
    <subcellularLocation>
        <location evidence="1">Membrane</location>
        <topology evidence="1">Multi-pass membrane protein</topology>
    </subcellularLocation>
</comment>
<keyword evidence="8 9" id="KW-0472">Membrane</keyword>
<dbReference type="FunFam" id="1.20.120.610:FF:000002">
    <property type="entry name" value="V-type proton ATPase proteolipid subunit"/>
    <property type="match status" value="1"/>
</dbReference>
<keyword evidence="5" id="KW-0375">Hydrogen ion transport</keyword>
<evidence type="ECO:0000256" key="6">
    <source>
        <dbReference type="ARBA" id="ARBA00022989"/>
    </source>
</evidence>
<protein>
    <recommendedName>
        <fullName evidence="10">V-ATPase proteolipid subunit C-like domain-containing protein</fullName>
    </recommendedName>
</protein>
<reference evidence="11" key="1">
    <citation type="submission" date="2019-06" db="EMBL/GenBank/DDBJ databases">
        <authorList>
            <person name="Zheng W."/>
        </authorList>
    </citation>
    <scope>NUCLEOTIDE SEQUENCE</scope>
    <source>
        <strain evidence="11">QDHG01</strain>
    </source>
</reference>
<evidence type="ECO:0000256" key="3">
    <source>
        <dbReference type="ARBA" id="ARBA00022448"/>
    </source>
</evidence>
<keyword evidence="12" id="KW-1185">Reference proteome</keyword>
<sequence>MSAADFVCYTQDYQGWKDIFYCIEPVSWAYMGVALSLGLSIIGAAWGIFITGTSLVGSAIKMPRIKSKNLISVIFCEAVAIYGVIIAIILQTRAGALIDNKAMYTDPKVYDESLFKAYAMFGAGLSVGLSNLFCGVCVGVTGAGCALADAQTPSTFVKILIIEIFGSALGLFGVIIGIIQAGKAQ</sequence>
<dbReference type="SUPFAM" id="SSF81333">
    <property type="entry name" value="F1F0 ATP synthase subunit C"/>
    <property type="match status" value="2"/>
</dbReference>
<evidence type="ECO:0000256" key="9">
    <source>
        <dbReference type="RuleBase" id="RU363060"/>
    </source>
</evidence>
<evidence type="ECO:0000256" key="8">
    <source>
        <dbReference type="ARBA" id="ARBA00023136"/>
    </source>
</evidence>
<keyword evidence="3 9" id="KW-0813">Transport</keyword>
<evidence type="ECO:0000313" key="12">
    <source>
        <dbReference type="Proteomes" id="UP000785679"/>
    </source>
</evidence>
<dbReference type="CDD" id="cd18177">
    <property type="entry name" value="ATP-synt_Vo_c_ATP6F_rpt1"/>
    <property type="match status" value="1"/>
</dbReference>
<dbReference type="Pfam" id="PF00137">
    <property type="entry name" value="ATP-synt_C"/>
    <property type="match status" value="2"/>
</dbReference>
<keyword evidence="4 9" id="KW-0812">Transmembrane</keyword>
<comment type="similarity">
    <text evidence="2 9">Belongs to the V-ATPase proteolipid subunit family.</text>
</comment>
<dbReference type="OrthoDB" id="10264021at2759"/>
<feature type="transmembrane region" description="Helical" evidence="9">
    <location>
        <begin position="159"/>
        <end position="179"/>
    </location>
</feature>
<dbReference type="EMBL" id="RRYP01009155">
    <property type="protein sequence ID" value="TNV79267.1"/>
    <property type="molecule type" value="Genomic_DNA"/>
</dbReference>
<evidence type="ECO:0000259" key="10">
    <source>
        <dbReference type="Pfam" id="PF00137"/>
    </source>
</evidence>
<dbReference type="InterPro" id="IPR035921">
    <property type="entry name" value="F/V-ATP_Csub_sf"/>
</dbReference>
<keyword evidence="6 9" id="KW-1133">Transmembrane helix</keyword>
<evidence type="ECO:0000256" key="2">
    <source>
        <dbReference type="ARBA" id="ARBA00007296"/>
    </source>
</evidence>
<dbReference type="GO" id="GO:0033179">
    <property type="term" value="C:proton-transporting V-type ATPase, V0 domain"/>
    <property type="evidence" value="ECO:0007669"/>
    <property type="project" value="InterPro"/>
</dbReference>
<evidence type="ECO:0000256" key="4">
    <source>
        <dbReference type="ARBA" id="ARBA00022692"/>
    </source>
</evidence>
<dbReference type="AlphaFoldDB" id="A0A8J8NP37"/>
<accession>A0A8J8NP37</accession>
<dbReference type="GO" id="GO:0046961">
    <property type="term" value="F:proton-transporting ATPase activity, rotational mechanism"/>
    <property type="evidence" value="ECO:0007669"/>
    <property type="project" value="InterPro"/>
</dbReference>
<evidence type="ECO:0000256" key="7">
    <source>
        <dbReference type="ARBA" id="ARBA00023065"/>
    </source>
</evidence>
<feature type="transmembrane region" description="Helical" evidence="9">
    <location>
        <begin position="70"/>
        <end position="90"/>
    </location>
</feature>
<dbReference type="InterPro" id="IPR002379">
    <property type="entry name" value="ATPase_proteolipid_c-like_dom"/>
</dbReference>
<dbReference type="InterPro" id="IPR000245">
    <property type="entry name" value="ATPase_proteolipid_csu"/>
</dbReference>
<dbReference type="PANTHER" id="PTHR10263">
    <property type="entry name" value="V-TYPE PROTON ATPASE PROTEOLIPID SUBUNIT"/>
    <property type="match status" value="1"/>
</dbReference>
<gene>
    <name evidence="11" type="ORF">FGO68_gene14925</name>
</gene>
<feature type="transmembrane region" description="Helical" evidence="9">
    <location>
        <begin position="117"/>
        <end position="147"/>
    </location>
</feature>
<name>A0A8J8NP37_HALGN</name>
<dbReference type="Proteomes" id="UP000785679">
    <property type="component" value="Unassembled WGS sequence"/>
</dbReference>
<dbReference type="Gene3D" id="1.20.120.610">
    <property type="entry name" value="lithium bound rotor ring of v- atpase"/>
    <property type="match status" value="1"/>
</dbReference>
<proteinExistence type="inferred from homology"/>
<feature type="domain" description="V-ATPase proteolipid subunit C-like" evidence="10">
    <location>
        <begin position="121"/>
        <end position="179"/>
    </location>
</feature>
<comment type="caution">
    <text evidence="11">The sequence shown here is derived from an EMBL/GenBank/DDBJ whole genome shotgun (WGS) entry which is preliminary data.</text>
</comment>